<accession>A0AAT9GWT5</accession>
<name>A0AAT9GWT5_9FLAO</name>
<dbReference type="InterPro" id="IPR014729">
    <property type="entry name" value="Rossmann-like_a/b/a_fold"/>
</dbReference>
<dbReference type="SUPFAM" id="SSF52402">
    <property type="entry name" value="Adenine nucleotide alpha hydrolases-like"/>
    <property type="match status" value="1"/>
</dbReference>
<reference evidence="1" key="1">
    <citation type="submission" date="2024-05" db="EMBL/GenBank/DDBJ databases">
        <title>Whole-Genome Sequence of CFS9, a Potential Fish Probiotic Isolated from the Body Surface of Silurus asotus.</title>
        <authorList>
            <person name="Kojima M."/>
            <person name="Tobioka K."/>
            <person name="Yokota K."/>
            <person name="Nakatani H."/>
            <person name="Hori K."/>
            <person name="Tamaru Y."/>
            <person name="Okazaki F."/>
        </authorList>
    </citation>
    <scope>NUCLEOTIDE SEQUENCE</scope>
    <source>
        <strain evidence="1">CFS9</strain>
    </source>
</reference>
<organism evidence="1">
    <name type="scientific">Flavobacterium sp. CFS9</name>
    <dbReference type="NCBI Taxonomy" id="3143118"/>
    <lineage>
        <taxon>Bacteria</taxon>
        <taxon>Pseudomonadati</taxon>
        <taxon>Bacteroidota</taxon>
        <taxon>Flavobacteriia</taxon>
        <taxon>Flavobacteriales</taxon>
        <taxon>Flavobacteriaceae</taxon>
        <taxon>Flavobacterium</taxon>
    </lineage>
</organism>
<dbReference type="AlphaFoldDB" id="A0AAT9GWT5"/>
<sequence>MRKYLAVLVSGGRSSARMARHIQTDPKYEEYEKLYVFCNTGQERPETIQFLKDMVYHWNIPLNIIEGVYSLEKGCGVKSKLVDFDTMDMKGRVFSEMIAHVNKNKWVGVPNQAVPYCSDYLKTRVSHHFSKLIFGTTKYVKALGYRKEDMPKRITFAELKEDKTRIAPNLTDFETPIGNLELNVFFDNEPFKLGIHSKLGNCELCNKKSDLNLIESIKYGTRFIDWHVNEEEIYGNMFFRGNLSIMDLVNMANSGTQLKMFSSSGGDGCVCNF</sequence>
<proteinExistence type="predicted"/>
<dbReference type="EMBL" id="AP031573">
    <property type="protein sequence ID" value="BFM41674.1"/>
    <property type="molecule type" value="Genomic_DNA"/>
</dbReference>
<gene>
    <name evidence="1" type="ORF">CFS9_03150</name>
</gene>
<dbReference type="RefSeq" id="WP_369616928.1">
    <property type="nucleotide sequence ID" value="NZ_AP031573.1"/>
</dbReference>
<evidence type="ECO:0000313" key="1">
    <source>
        <dbReference type="EMBL" id="BFM41674.1"/>
    </source>
</evidence>
<evidence type="ECO:0008006" key="2">
    <source>
        <dbReference type="Google" id="ProtNLM"/>
    </source>
</evidence>
<dbReference type="Gene3D" id="3.40.50.620">
    <property type="entry name" value="HUPs"/>
    <property type="match status" value="1"/>
</dbReference>
<protein>
    <recommendedName>
        <fullName evidence="2">3'-phosphoadenosine 5'-phosphosulfate sulfotransferase (PAPS reductase)/FAD synthetase</fullName>
    </recommendedName>
</protein>